<reference evidence="1" key="2">
    <citation type="submission" date="2021-01" db="EMBL/GenBank/DDBJ databases">
        <authorList>
            <person name="Schikora-Tamarit M.A."/>
        </authorList>
    </citation>
    <scope>NUCLEOTIDE SEQUENCE</scope>
    <source>
        <strain evidence="1">NCAIM Y.01608</strain>
    </source>
</reference>
<comment type="caution">
    <text evidence="1">The sequence shown here is derived from an EMBL/GenBank/DDBJ whole genome shotgun (WGS) entry which is preliminary data.</text>
</comment>
<keyword evidence="2" id="KW-1185">Reference proteome</keyword>
<gene>
    <name evidence="1" type="ORF">OGATHE_006766</name>
</gene>
<protein>
    <submittedName>
        <fullName evidence="1">Uncharacterized protein</fullName>
    </submittedName>
</protein>
<evidence type="ECO:0000313" key="2">
    <source>
        <dbReference type="Proteomes" id="UP000788993"/>
    </source>
</evidence>
<reference evidence="1" key="1">
    <citation type="journal article" date="2021" name="Open Biol.">
        <title>Shared evolutionary footprints suggest mitochondrial oxidative damage underlies multiple complex I losses in fungi.</title>
        <authorList>
            <person name="Schikora-Tamarit M.A."/>
            <person name="Marcet-Houben M."/>
            <person name="Nosek J."/>
            <person name="Gabaldon T."/>
        </authorList>
    </citation>
    <scope>NUCLEOTIDE SEQUENCE</scope>
    <source>
        <strain evidence="1">NCAIM Y.01608</strain>
    </source>
</reference>
<sequence>MVTSPTFTTTVTLSPHTDSVTDFELGAIHPLAHSNDLANNFMTEGSWKWQFSPVALTGMNIRATDSTG</sequence>
<dbReference type="AlphaFoldDB" id="A0A9P8NSK1"/>
<name>A0A9P8NSK1_9ASCO</name>
<proteinExistence type="predicted"/>
<evidence type="ECO:0000313" key="1">
    <source>
        <dbReference type="EMBL" id="KAH3659040.1"/>
    </source>
</evidence>
<organism evidence="1 2">
    <name type="scientific">Ogataea polymorpha</name>
    <dbReference type="NCBI Taxonomy" id="460523"/>
    <lineage>
        <taxon>Eukaryota</taxon>
        <taxon>Fungi</taxon>
        <taxon>Dikarya</taxon>
        <taxon>Ascomycota</taxon>
        <taxon>Saccharomycotina</taxon>
        <taxon>Pichiomycetes</taxon>
        <taxon>Pichiales</taxon>
        <taxon>Pichiaceae</taxon>
        <taxon>Ogataea</taxon>
    </lineage>
</organism>
<accession>A0A9P8NSK1</accession>
<dbReference type="Proteomes" id="UP000788993">
    <property type="component" value="Unassembled WGS sequence"/>
</dbReference>
<dbReference type="EMBL" id="JAEUBD010001571">
    <property type="protein sequence ID" value="KAH3659040.1"/>
    <property type="molecule type" value="Genomic_DNA"/>
</dbReference>